<feature type="transmembrane region" description="Helical" evidence="1">
    <location>
        <begin position="63"/>
        <end position="82"/>
    </location>
</feature>
<keyword evidence="4" id="KW-1185">Reference proteome</keyword>
<keyword evidence="1" id="KW-0812">Transmembrane</keyword>
<reference evidence="4" key="1">
    <citation type="submission" date="2023-07" db="EMBL/GenBank/DDBJ databases">
        <title>30 novel species of actinomycetes from the DSMZ collection.</title>
        <authorList>
            <person name="Nouioui I."/>
        </authorList>
    </citation>
    <scope>NUCLEOTIDE SEQUENCE [LARGE SCALE GENOMIC DNA]</scope>
    <source>
        <strain evidence="4">DSM 41699</strain>
    </source>
</reference>
<dbReference type="Pfam" id="PF03779">
    <property type="entry name" value="SPW"/>
    <property type="match status" value="1"/>
</dbReference>
<feature type="transmembrane region" description="Helical" evidence="1">
    <location>
        <begin position="32"/>
        <end position="51"/>
    </location>
</feature>
<gene>
    <name evidence="3" type="ORF">RM764_24815</name>
</gene>
<evidence type="ECO:0000313" key="3">
    <source>
        <dbReference type="EMBL" id="MDT0466193.1"/>
    </source>
</evidence>
<accession>A0ABU2TYZ0</accession>
<evidence type="ECO:0000259" key="2">
    <source>
        <dbReference type="Pfam" id="PF03779"/>
    </source>
</evidence>
<feature type="transmembrane region" description="Helical" evidence="1">
    <location>
        <begin position="118"/>
        <end position="143"/>
    </location>
</feature>
<organism evidence="3 4">
    <name type="scientific">Streptomyces gibsoniae</name>
    <dbReference type="NCBI Taxonomy" id="3075529"/>
    <lineage>
        <taxon>Bacteria</taxon>
        <taxon>Bacillati</taxon>
        <taxon>Actinomycetota</taxon>
        <taxon>Actinomycetes</taxon>
        <taxon>Kitasatosporales</taxon>
        <taxon>Streptomycetaceae</taxon>
        <taxon>Streptomyces</taxon>
    </lineage>
</organism>
<name>A0ABU2TYZ0_9ACTN</name>
<dbReference type="EMBL" id="JAVREY010000033">
    <property type="protein sequence ID" value="MDT0466193.1"/>
    <property type="molecule type" value="Genomic_DNA"/>
</dbReference>
<dbReference type="RefSeq" id="WP_311697657.1">
    <property type="nucleotide sequence ID" value="NZ_JAVREY010000033.1"/>
</dbReference>
<proteinExistence type="predicted"/>
<sequence length="148" mass="15799">MSYPHHSSEMGTHPEIAEMRERLERAASGKAVIIEGLIMLAGIYAAISPWVMHFSGAEPNLTVNNLIVGLTIGLIGVGLAMIPERMLRLAWLAIPLGIWLVISPWVVTTGHGARAGIIWSNCVVGAVTILLGLAAMGLTIGVANRTRR</sequence>
<evidence type="ECO:0000313" key="4">
    <source>
        <dbReference type="Proteomes" id="UP001183809"/>
    </source>
</evidence>
<dbReference type="Proteomes" id="UP001183809">
    <property type="component" value="Unassembled WGS sequence"/>
</dbReference>
<feature type="domain" description="SPW repeat-containing integral membrane" evidence="2">
    <location>
        <begin position="35"/>
        <end position="133"/>
    </location>
</feature>
<keyword evidence="1" id="KW-1133">Transmembrane helix</keyword>
<comment type="caution">
    <text evidence="3">The sequence shown here is derived from an EMBL/GenBank/DDBJ whole genome shotgun (WGS) entry which is preliminary data.</text>
</comment>
<evidence type="ECO:0000256" key="1">
    <source>
        <dbReference type="SAM" id="Phobius"/>
    </source>
</evidence>
<feature type="transmembrane region" description="Helical" evidence="1">
    <location>
        <begin position="89"/>
        <end position="106"/>
    </location>
</feature>
<dbReference type="InterPro" id="IPR005530">
    <property type="entry name" value="SPW"/>
</dbReference>
<protein>
    <submittedName>
        <fullName evidence="3">SPW repeat protein</fullName>
    </submittedName>
</protein>
<keyword evidence="1" id="KW-0472">Membrane</keyword>